<evidence type="ECO:0000313" key="3">
    <source>
        <dbReference type="Proteomes" id="UP000254572"/>
    </source>
</evidence>
<name>A0A381EAN3_9GAMM</name>
<gene>
    <name evidence="2" type="ORF">NCTC13294_01662</name>
</gene>
<sequence length="59" mass="6465">MLKPLMNLAKLVFCGAAFAVLAAQAEVKQIKDVLGREVAVDVPVKRTILTFYYPDDIAV</sequence>
<dbReference type="Proteomes" id="UP000254572">
    <property type="component" value="Unassembled WGS sequence"/>
</dbReference>
<feature type="signal peptide" evidence="1">
    <location>
        <begin position="1"/>
        <end position="25"/>
    </location>
</feature>
<organism evidence="2 3">
    <name type="scientific">Cardiobacterium valvarum</name>
    <dbReference type="NCBI Taxonomy" id="194702"/>
    <lineage>
        <taxon>Bacteria</taxon>
        <taxon>Pseudomonadati</taxon>
        <taxon>Pseudomonadota</taxon>
        <taxon>Gammaproteobacteria</taxon>
        <taxon>Cardiobacteriales</taxon>
        <taxon>Cardiobacteriaceae</taxon>
        <taxon>Cardiobacterium</taxon>
    </lineage>
</organism>
<proteinExistence type="predicted"/>
<dbReference type="EMBL" id="UFUW01000001">
    <property type="protein sequence ID" value="SUX24036.1"/>
    <property type="molecule type" value="Genomic_DNA"/>
</dbReference>
<keyword evidence="1" id="KW-0732">Signal</keyword>
<reference evidence="2 3" key="1">
    <citation type="submission" date="2018-06" db="EMBL/GenBank/DDBJ databases">
        <authorList>
            <consortium name="Pathogen Informatics"/>
            <person name="Doyle S."/>
        </authorList>
    </citation>
    <scope>NUCLEOTIDE SEQUENCE [LARGE SCALE GENOMIC DNA]</scope>
    <source>
        <strain evidence="2 3">NCTC13294</strain>
    </source>
</reference>
<evidence type="ECO:0000313" key="2">
    <source>
        <dbReference type="EMBL" id="SUX24036.1"/>
    </source>
</evidence>
<keyword evidence="3" id="KW-1185">Reference proteome</keyword>
<evidence type="ECO:0000256" key="1">
    <source>
        <dbReference type="SAM" id="SignalP"/>
    </source>
</evidence>
<feature type="chain" id="PRO_5016930056" evidence="1">
    <location>
        <begin position="26"/>
        <end position="59"/>
    </location>
</feature>
<accession>A0A381EAN3</accession>
<dbReference type="AlphaFoldDB" id="A0A381EAN3"/>
<protein>
    <submittedName>
        <fullName evidence="2">Uncharacterized protein</fullName>
    </submittedName>
</protein>